<gene>
    <name evidence="1" type="ORF">CCAP1982_LOCUS22457</name>
</gene>
<comment type="caution">
    <text evidence="1">The sequence shown here is derived from an EMBL/GenBank/DDBJ whole genome shotgun (WGS) entry which is preliminary data.</text>
</comment>
<proteinExistence type="predicted"/>
<dbReference type="AlphaFoldDB" id="A0A811VHA2"/>
<evidence type="ECO:0000313" key="2">
    <source>
        <dbReference type="Proteomes" id="UP000606786"/>
    </source>
</evidence>
<evidence type="ECO:0000313" key="1">
    <source>
        <dbReference type="EMBL" id="CAD7014461.1"/>
    </source>
</evidence>
<name>A0A811VHA2_CERCA</name>
<reference evidence="1" key="1">
    <citation type="submission" date="2020-11" db="EMBL/GenBank/DDBJ databases">
        <authorList>
            <person name="Whitehead M."/>
        </authorList>
    </citation>
    <scope>NUCLEOTIDE SEQUENCE</scope>
    <source>
        <strain evidence="1">EGII</strain>
    </source>
</reference>
<organism evidence="1 2">
    <name type="scientific">Ceratitis capitata</name>
    <name type="common">Mediterranean fruit fly</name>
    <name type="synonym">Tephritis capitata</name>
    <dbReference type="NCBI Taxonomy" id="7213"/>
    <lineage>
        <taxon>Eukaryota</taxon>
        <taxon>Metazoa</taxon>
        <taxon>Ecdysozoa</taxon>
        <taxon>Arthropoda</taxon>
        <taxon>Hexapoda</taxon>
        <taxon>Insecta</taxon>
        <taxon>Pterygota</taxon>
        <taxon>Neoptera</taxon>
        <taxon>Endopterygota</taxon>
        <taxon>Diptera</taxon>
        <taxon>Brachycera</taxon>
        <taxon>Muscomorpha</taxon>
        <taxon>Tephritoidea</taxon>
        <taxon>Tephritidae</taxon>
        <taxon>Ceratitis</taxon>
        <taxon>Ceratitis</taxon>
    </lineage>
</organism>
<sequence>MRQGKCAAQSGFSCERLLVGGGRDDGHAKIRYAKFRKRMRTRTPTTGGDQPKRQKEWQIKANIQQQTCAYEHKYKRARRINLVSV</sequence>
<dbReference type="EMBL" id="CAJHJT010000056">
    <property type="protein sequence ID" value="CAD7014461.1"/>
    <property type="molecule type" value="Genomic_DNA"/>
</dbReference>
<dbReference type="Proteomes" id="UP000606786">
    <property type="component" value="Unassembled WGS sequence"/>
</dbReference>
<accession>A0A811VHA2</accession>
<protein>
    <submittedName>
        <fullName evidence="1">(Mediterranean fruit fly) hypothetical protein</fullName>
    </submittedName>
</protein>
<keyword evidence="2" id="KW-1185">Reference proteome</keyword>